<dbReference type="InterPro" id="IPR029026">
    <property type="entry name" value="tRNA_m1G_MTases_N"/>
</dbReference>
<dbReference type="Gene3D" id="2.40.240.20">
    <property type="entry name" value="Hypothetical PUA domain-like, domain 1"/>
    <property type="match status" value="1"/>
</dbReference>
<keyword evidence="7" id="KW-0808">Transferase</keyword>
<dbReference type="SUPFAM" id="SSF88697">
    <property type="entry name" value="PUA domain-like"/>
    <property type="match status" value="1"/>
</dbReference>
<evidence type="ECO:0000313" key="13">
    <source>
        <dbReference type="EMBL" id="SUZ95511.1"/>
    </source>
</evidence>
<dbReference type="PANTHER" id="PTHR30027:SF3">
    <property type="entry name" value="16S RRNA (URACIL(1498)-N(3))-METHYLTRANSFERASE"/>
    <property type="match status" value="1"/>
</dbReference>
<comment type="function">
    <text evidence="9">Specifically methylates the N3 position of the uracil ring of uridine 1498 (m3U1498) in 16S rRNA. Acts on the fully assembled 30S ribosomal subunit.</text>
</comment>
<comment type="subcellular location">
    <subcellularLocation>
        <location evidence="1">Cytoplasm</location>
    </subcellularLocation>
</comment>
<dbReference type="SUPFAM" id="SSF75217">
    <property type="entry name" value="alpha/beta knot"/>
    <property type="match status" value="1"/>
</dbReference>
<keyword evidence="4" id="KW-0963">Cytoplasm</keyword>
<feature type="domain" description="Ribosomal RNA small subunit methyltransferase E PUA-like" evidence="12">
    <location>
        <begin position="23"/>
        <end position="63"/>
    </location>
</feature>
<evidence type="ECO:0000256" key="4">
    <source>
        <dbReference type="ARBA" id="ARBA00022490"/>
    </source>
</evidence>
<evidence type="ECO:0000256" key="9">
    <source>
        <dbReference type="ARBA" id="ARBA00025699"/>
    </source>
</evidence>
<dbReference type="EC" id="2.1.1.193" evidence="3"/>
<sequence>MKKSKTRIFVNKSISSNLIIYIKDKQHHFLKNVLRIKVNDEINIFDGITGEWKSTVMSINRENTVLRVTNIINKLKKSNDIWLVFSPIKHHRMSLAIQKATELGVSKIIPCITEFTNIRKINAQNLHDNAIEAAEQSERLDVPRIEKQVDLTTLLSNWPEDRKLIYCDEKIKEKRSIIDLLTPYKDAENKWAVLIGPEGGFSDSEQELITKSKNVLSVSLGDRLLRSDTAITVSLFCIQEILSK</sequence>
<evidence type="ECO:0000256" key="5">
    <source>
        <dbReference type="ARBA" id="ARBA00022552"/>
    </source>
</evidence>
<gene>
    <name evidence="13" type="ORF">METZ01_LOCUS48365</name>
</gene>
<keyword evidence="6" id="KW-0489">Methyltransferase</keyword>
<evidence type="ECO:0000256" key="10">
    <source>
        <dbReference type="ARBA" id="ARBA00047944"/>
    </source>
</evidence>
<evidence type="ECO:0000259" key="11">
    <source>
        <dbReference type="Pfam" id="PF04452"/>
    </source>
</evidence>
<dbReference type="AlphaFoldDB" id="A0A381RWL0"/>
<evidence type="ECO:0000256" key="7">
    <source>
        <dbReference type="ARBA" id="ARBA00022679"/>
    </source>
</evidence>
<evidence type="ECO:0000256" key="8">
    <source>
        <dbReference type="ARBA" id="ARBA00022691"/>
    </source>
</evidence>
<dbReference type="PIRSF" id="PIRSF015601">
    <property type="entry name" value="MTase_slr0722"/>
    <property type="match status" value="1"/>
</dbReference>
<dbReference type="Gene3D" id="3.40.1280.10">
    <property type="match status" value="1"/>
</dbReference>
<proteinExistence type="inferred from homology"/>
<evidence type="ECO:0000256" key="3">
    <source>
        <dbReference type="ARBA" id="ARBA00012328"/>
    </source>
</evidence>
<dbReference type="Pfam" id="PF20260">
    <property type="entry name" value="PUA_4"/>
    <property type="match status" value="1"/>
</dbReference>
<feature type="domain" description="Ribosomal RNA small subunit methyltransferase E methyltransferase" evidence="11">
    <location>
        <begin position="78"/>
        <end position="237"/>
    </location>
</feature>
<dbReference type="NCBIfam" id="NF008694">
    <property type="entry name" value="PRK11713.3-2"/>
    <property type="match status" value="1"/>
</dbReference>
<evidence type="ECO:0000256" key="1">
    <source>
        <dbReference type="ARBA" id="ARBA00004496"/>
    </source>
</evidence>
<keyword evidence="8" id="KW-0949">S-adenosyl-L-methionine</keyword>
<dbReference type="NCBIfam" id="TIGR00046">
    <property type="entry name" value="RsmE family RNA methyltransferase"/>
    <property type="match status" value="1"/>
</dbReference>
<dbReference type="GO" id="GO:0070475">
    <property type="term" value="P:rRNA base methylation"/>
    <property type="evidence" value="ECO:0007669"/>
    <property type="project" value="TreeGrafter"/>
</dbReference>
<keyword evidence="5" id="KW-0698">rRNA processing</keyword>
<dbReference type="CDD" id="cd18084">
    <property type="entry name" value="RsmE-like"/>
    <property type="match status" value="1"/>
</dbReference>
<accession>A0A381RWL0</accession>
<name>A0A381RWL0_9ZZZZ</name>
<dbReference type="InterPro" id="IPR046886">
    <property type="entry name" value="RsmE_MTase_dom"/>
</dbReference>
<evidence type="ECO:0000259" key="12">
    <source>
        <dbReference type="Pfam" id="PF20260"/>
    </source>
</evidence>
<dbReference type="InterPro" id="IPR046887">
    <property type="entry name" value="RsmE_PUA-like"/>
</dbReference>
<organism evidence="13">
    <name type="scientific">marine metagenome</name>
    <dbReference type="NCBI Taxonomy" id="408172"/>
    <lineage>
        <taxon>unclassified sequences</taxon>
        <taxon>metagenomes</taxon>
        <taxon>ecological metagenomes</taxon>
    </lineage>
</organism>
<evidence type="ECO:0000256" key="6">
    <source>
        <dbReference type="ARBA" id="ARBA00022603"/>
    </source>
</evidence>
<protein>
    <recommendedName>
        <fullName evidence="3">16S rRNA (uracil(1498)-N(3))-methyltransferase</fullName>
        <ecNumber evidence="3">2.1.1.193</ecNumber>
    </recommendedName>
</protein>
<dbReference type="InterPro" id="IPR015947">
    <property type="entry name" value="PUA-like_sf"/>
</dbReference>
<dbReference type="PANTHER" id="PTHR30027">
    <property type="entry name" value="RIBOSOMAL RNA SMALL SUBUNIT METHYLTRANSFERASE E"/>
    <property type="match status" value="1"/>
</dbReference>
<comment type="catalytic activity">
    <reaction evidence="10">
        <text>uridine(1498) in 16S rRNA + S-adenosyl-L-methionine = N(3)-methyluridine(1498) in 16S rRNA + S-adenosyl-L-homocysteine + H(+)</text>
        <dbReference type="Rhea" id="RHEA:42920"/>
        <dbReference type="Rhea" id="RHEA-COMP:10283"/>
        <dbReference type="Rhea" id="RHEA-COMP:10284"/>
        <dbReference type="ChEBI" id="CHEBI:15378"/>
        <dbReference type="ChEBI" id="CHEBI:57856"/>
        <dbReference type="ChEBI" id="CHEBI:59789"/>
        <dbReference type="ChEBI" id="CHEBI:65315"/>
        <dbReference type="ChEBI" id="CHEBI:74502"/>
        <dbReference type="EC" id="2.1.1.193"/>
    </reaction>
</comment>
<dbReference type="InterPro" id="IPR029028">
    <property type="entry name" value="Alpha/beta_knot_MTases"/>
</dbReference>
<dbReference type="EMBL" id="UINC01002331">
    <property type="protein sequence ID" value="SUZ95511.1"/>
    <property type="molecule type" value="Genomic_DNA"/>
</dbReference>
<comment type="similarity">
    <text evidence="2">Belongs to the RNA methyltransferase RsmE family.</text>
</comment>
<dbReference type="InterPro" id="IPR006700">
    <property type="entry name" value="RsmE"/>
</dbReference>
<dbReference type="NCBIfam" id="NF008696">
    <property type="entry name" value="PRK11713.3-5"/>
    <property type="match status" value="1"/>
</dbReference>
<evidence type="ECO:0000256" key="2">
    <source>
        <dbReference type="ARBA" id="ARBA00005528"/>
    </source>
</evidence>
<reference evidence="13" key="1">
    <citation type="submission" date="2018-05" db="EMBL/GenBank/DDBJ databases">
        <authorList>
            <person name="Lanie J.A."/>
            <person name="Ng W.-L."/>
            <person name="Kazmierczak K.M."/>
            <person name="Andrzejewski T.M."/>
            <person name="Davidsen T.M."/>
            <person name="Wayne K.J."/>
            <person name="Tettelin H."/>
            <person name="Glass J.I."/>
            <person name="Rusch D."/>
            <person name="Podicherti R."/>
            <person name="Tsui H.-C.T."/>
            <person name="Winkler M.E."/>
        </authorList>
    </citation>
    <scope>NUCLEOTIDE SEQUENCE</scope>
</reference>
<dbReference type="GO" id="GO:0005737">
    <property type="term" value="C:cytoplasm"/>
    <property type="evidence" value="ECO:0007669"/>
    <property type="project" value="UniProtKB-SubCell"/>
</dbReference>
<dbReference type="Pfam" id="PF04452">
    <property type="entry name" value="Methyltrans_RNA"/>
    <property type="match status" value="1"/>
</dbReference>
<dbReference type="GO" id="GO:0070042">
    <property type="term" value="F:rRNA (uridine-N3-)-methyltransferase activity"/>
    <property type="evidence" value="ECO:0007669"/>
    <property type="project" value="TreeGrafter"/>
</dbReference>